<name>A0A1I0YEG3_9BACT</name>
<gene>
    <name evidence="1" type="ORF">SAMN04489723_104292</name>
</gene>
<organism evidence="1 2">
    <name type="scientific">Algoriphagus aquimarinus</name>
    <dbReference type="NCBI Taxonomy" id="237018"/>
    <lineage>
        <taxon>Bacteria</taxon>
        <taxon>Pseudomonadati</taxon>
        <taxon>Bacteroidota</taxon>
        <taxon>Cytophagia</taxon>
        <taxon>Cytophagales</taxon>
        <taxon>Cyclobacteriaceae</taxon>
        <taxon>Algoriphagus</taxon>
    </lineage>
</organism>
<reference evidence="1 2" key="1">
    <citation type="submission" date="2016-10" db="EMBL/GenBank/DDBJ databases">
        <authorList>
            <person name="de Groot N.N."/>
        </authorList>
    </citation>
    <scope>NUCLEOTIDE SEQUENCE [LARGE SCALE GENOMIC DNA]</scope>
    <source>
        <strain evidence="1 2">DSM 23399</strain>
    </source>
</reference>
<keyword evidence="2" id="KW-1185">Reference proteome</keyword>
<proteinExistence type="predicted"/>
<dbReference type="Proteomes" id="UP000198790">
    <property type="component" value="Unassembled WGS sequence"/>
</dbReference>
<dbReference type="EMBL" id="FOKK01000004">
    <property type="protein sequence ID" value="SFB11769.1"/>
    <property type="molecule type" value="Genomic_DNA"/>
</dbReference>
<evidence type="ECO:0000313" key="2">
    <source>
        <dbReference type="Proteomes" id="UP000198790"/>
    </source>
</evidence>
<protein>
    <submittedName>
        <fullName evidence="1">Uncharacterized protein</fullName>
    </submittedName>
</protein>
<evidence type="ECO:0000313" key="1">
    <source>
        <dbReference type="EMBL" id="SFB11769.1"/>
    </source>
</evidence>
<sequence length="48" mass="5717">MKKIRKVNPSIYPQKSPTVIGLFFFYLYFLKNNIVLRIVNKTVDLIKD</sequence>
<accession>A0A1I0YEG3</accession>
<dbReference type="STRING" id="237018.SAMN04489723_104292"/>
<dbReference type="AlphaFoldDB" id="A0A1I0YEG3"/>